<dbReference type="Gene3D" id="3.40.50.1000">
    <property type="entry name" value="HAD superfamily/HAD-like"/>
    <property type="match status" value="1"/>
</dbReference>
<reference evidence="1 2" key="1">
    <citation type="submission" date="2019-04" db="EMBL/GenBank/DDBJ databases">
        <title>Complete genome sequencing of Piscirickettsia salmonis strain Psal-009.</title>
        <authorList>
            <person name="Schober I."/>
            <person name="Bunk B."/>
            <person name="Sproer C."/>
            <person name="Carril G.P."/>
            <person name="Riedel T."/>
            <person name="Flores-Herrera P.A."/>
            <person name="Nourdin-Galindo G."/>
            <person name="Marshall S.H."/>
            <person name="Overmann J."/>
        </authorList>
    </citation>
    <scope>NUCLEOTIDE SEQUENCE [LARGE SCALE GENOMIC DNA]</scope>
    <source>
        <strain evidence="1 2">Psal-009</strain>
    </source>
</reference>
<evidence type="ECO:0000313" key="1">
    <source>
        <dbReference type="EMBL" id="QGO07083.1"/>
    </source>
</evidence>
<dbReference type="InterPro" id="IPR036412">
    <property type="entry name" value="HAD-like_sf"/>
</dbReference>
<dbReference type="RefSeq" id="WP_016210978.1">
    <property type="nucleotide sequence ID" value="NZ_CP012413.1"/>
</dbReference>
<evidence type="ECO:0000313" key="2">
    <source>
        <dbReference type="Proteomes" id="UP000422232"/>
    </source>
</evidence>
<dbReference type="AlphaFoldDB" id="A0A9Q5VJ81"/>
<sequence length="203" mass="22778">MPKKIFIFDLDETLLCASAALSRLNAVEKAPSSYDPYHGFFAECYTLQKEKMTAIMQGILANGDKVGFITAGSISKESIKCFCLSEYGIDLSDDFKHYNKALDKMPALKELAESYSVPYSYIVFVDNSLDHIKPAYDAGFNVVYADNNSSDITNGLSYIGQLEIIVAERARQREQELSADSTFIFYRPSDNPDTRFPTIDFDC</sequence>
<dbReference type="SUPFAM" id="SSF56784">
    <property type="entry name" value="HAD-like"/>
    <property type="match status" value="1"/>
</dbReference>
<dbReference type="Proteomes" id="UP000422232">
    <property type="component" value="Chromosome"/>
</dbReference>
<name>A0A9Q5VJ81_PISSA</name>
<accession>A0A9Q5VJ81</accession>
<protein>
    <submittedName>
        <fullName evidence="1">Uncharacterized protein</fullName>
    </submittedName>
</protein>
<gene>
    <name evidence="1" type="ORF">Psal009_03020</name>
</gene>
<keyword evidence="2" id="KW-1185">Reference proteome</keyword>
<organism evidence="1 2">
    <name type="scientific">Piscirickettsia salmonis</name>
    <dbReference type="NCBI Taxonomy" id="1238"/>
    <lineage>
        <taxon>Bacteria</taxon>
        <taxon>Pseudomonadati</taxon>
        <taxon>Pseudomonadota</taxon>
        <taxon>Gammaproteobacteria</taxon>
        <taxon>Thiotrichales</taxon>
        <taxon>Piscirickettsiaceae</taxon>
        <taxon>Piscirickettsia</taxon>
    </lineage>
</organism>
<dbReference type="EMBL" id="CP038908">
    <property type="protein sequence ID" value="QGO07083.1"/>
    <property type="molecule type" value="Genomic_DNA"/>
</dbReference>
<proteinExistence type="predicted"/>
<dbReference type="InterPro" id="IPR023214">
    <property type="entry name" value="HAD_sf"/>
</dbReference>
<dbReference type="GeneID" id="66739857"/>